<sequence>MWNTCILHSLSSIPLAFFISILFFLLLDFLHSVLCFLSCNGCFDDSCVPTFMLHIRAHVFRSSRISLALCGGL</sequence>
<keyword evidence="3" id="KW-1185">Reference proteome</keyword>
<evidence type="ECO:0000256" key="1">
    <source>
        <dbReference type="SAM" id="Phobius"/>
    </source>
</evidence>
<gene>
    <name evidence="2" type="ORF">LEMA_P091090.1</name>
</gene>
<name>E5A1Y3_LEPMJ</name>
<dbReference type="InParanoid" id="E5A1Y3"/>
<organism evidence="3">
    <name type="scientific">Leptosphaeria maculans (strain JN3 / isolate v23.1.3 / race Av1-4-5-6-7-8)</name>
    <name type="common">Blackleg fungus</name>
    <name type="synonym">Phoma lingam</name>
    <dbReference type="NCBI Taxonomy" id="985895"/>
    <lineage>
        <taxon>Eukaryota</taxon>
        <taxon>Fungi</taxon>
        <taxon>Dikarya</taxon>
        <taxon>Ascomycota</taxon>
        <taxon>Pezizomycotina</taxon>
        <taxon>Dothideomycetes</taxon>
        <taxon>Pleosporomycetidae</taxon>
        <taxon>Pleosporales</taxon>
        <taxon>Pleosporineae</taxon>
        <taxon>Leptosphaeriaceae</taxon>
        <taxon>Plenodomus</taxon>
        <taxon>Plenodomus lingam/Leptosphaeria maculans species complex</taxon>
    </lineage>
</organism>
<evidence type="ECO:0000313" key="2">
    <source>
        <dbReference type="EMBL" id="CBX97700.1"/>
    </source>
</evidence>
<keyword evidence="1" id="KW-1133">Transmembrane helix</keyword>
<reference evidence="3" key="1">
    <citation type="journal article" date="2011" name="Nat. Commun.">
        <title>Effector diversification within compartments of the Leptosphaeria maculans genome affected by Repeat-Induced Point mutations.</title>
        <authorList>
            <person name="Rouxel T."/>
            <person name="Grandaubert J."/>
            <person name="Hane J.K."/>
            <person name="Hoede C."/>
            <person name="van de Wouw A.P."/>
            <person name="Couloux A."/>
            <person name="Dominguez V."/>
            <person name="Anthouard V."/>
            <person name="Bally P."/>
            <person name="Bourras S."/>
            <person name="Cozijnsen A.J."/>
            <person name="Ciuffetti L.M."/>
            <person name="Degrave A."/>
            <person name="Dilmaghani A."/>
            <person name="Duret L."/>
            <person name="Fudal I."/>
            <person name="Goodwin S.B."/>
            <person name="Gout L."/>
            <person name="Glaser N."/>
            <person name="Linglin J."/>
            <person name="Kema G.H.J."/>
            <person name="Lapalu N."/>
            <person name="Lawrence C.B."/>
            <person name="May K."/>
            <person name="Meyer M."/>
            <person name="Ollivier B."/>
            <person name="Poulain J."/>
            <person name="Schoch C.L."/>
            <person name="Simon A."/>
            <person name="Spatafora J.W."/>
            <person name="Stachowiak A."/>
            <person name="Turgeon B.G."/>
            <person name="Tyler B.M."/>
            <person name="Vincent D."/>
            <person name="Weissenbach J."/>
            <person name="Amselem J."/>
            <person name="Quesneville H."/>
            <person name="Oliver R.P."/>
            <person name="Wincker P."/>
            <person name="Balesdent M.-H."/>
            <person name="Howlett B.J."/>
        </authorList>
    </citation>
    <scope>NUCLEOTIDE SEQUENCE [LARGE SCALE GENOMIC DNA]</scope>
    <source>
        <strain evidence="3">JN3 / isolate v23.1.3 / race Av1-4-5-6-7-8</strain>
    </source>
</reference>
<keyword evidence="1" id="KW-0472">Membrane</keyword>
<dbReference type="EMBL" id="FP929132">
    <property type="protein sequence ID" value="CBX97700.1"/>
    <property type="molecule type" value="Genomic_DNA"/>
</dbReference>
<dbReference type="HOGENOM" id="CLU_2705265_0_0_1"/>
<feature type="transmembrane region" description="Helical" evidence="1">
    <location>
        <begin position="6"/>
        <end position="27"/>
    </location>
</feature>
<dbReference type="AlphaFoldDB" id="E5A1Y3"/>
<keyword evidence="1" id="KW-0812">Transmembrane</keyword>
<dbReference type="Proteomes" id="UP000002668">
    <property type="component" value="Genome"/>
</dbReference>
<evidence type="ECO:0000313" key="3">
    <source>
        <dbReference type="Proteomes" id="UP000002668"/>
    </source>
</evidence>
<protein>
    <submittedName>
        <fullName evidence="2">Predicted protein</fullName>
    </submittedName>
</protein>
<accession>E5A1Y3</accession>
<proteinExistence type="predicted"/>
<dbReference type="VEuPathDB" id="FungiDB:LEMA_P091090.1"/>